<evidence type="ECO:0000313" key="1">
    <source>
        <dbReference type="EMBL" id="KAF5344272.1"/>
    </source>
</evidence>
<dbReference type="AlphaFoldDB" id="A0A8H5CPE5"/>
<dbReference type="InterPro" id="IPR032675">
    <property type="entry name" value="LRR_dom_sf"/>
</dbReference>
<protein>
    <recommendedName>
        <fullName evidence="3">F-box domain-containing protein</fullName>
    </recommendedName>
</protein>
<organism evidence="1 2">
    <name type="scientific">Tetrapyrgos nigripes</name>
    <dbReference type="NCBI Taxonomy" id="182062"/>
    <lineage>
        <taxon>Eukaryota</taxon>
        <taxon>Fungi</taxon>
        <taxon>Dikarya</taxon>
        <taxon>Basidiomycota</taxon>
        <taxon>Agaricomycotina</taxon>
        <taxon>Agaricomycetes</taxon>
        <taxon>Agaricomycetidae</taxon>
        <taxon>Agaricales</taxon>
        <taxon>Marasmiineae</taxon>
        <taxon>Marasmiaceae</taxon>
        <taxon>Tetrapyrgos</taxon>
    </lineage>
</organism>
<sequence>MSANIKTTFDLPELPPELWIAIFELATELPESLRKQLNESQSLFRFPGEARVLLDYQRSFKTSFIIRKRLLSVCKQFRSFAVPYLYGHLLLERHQTLPLLLRTFSASTRRSQEDGTSSTLGCYTTRLDVCLREDSFDVDAARNLGEILFYLPNIAVITFCGGYRGVRMQPTFMFALQKVGGSLRILNWQTPVFSPSVDAHHFVLSSTPNLTSLQLHWINDTDPLLLLPVLPHLRTLSLLRVRDPCQSQPQPPLEDMPTNPFPALTQIRLNHAWLINHAHVQAILQLCAPTITTVYLSTFLKWADWLPIMSMLQELGLCMEFLTLHMDHMLLSDDDHLSPPPSVRTLGLRFEVTYVSDPVYKNIVKQVTNLKGDELRVVRIETKNVSYLRDKAAAAQDFVEVLEAQGRRLEFGEGQGLEID</sequence>
<name>A0A8H5CPE5_9AGAR</name>
<evidence type="ECO:0000313" key="2">
    <source>
        <dbReference type="Proteomes" id="UP000559256"/>
    </source>
</evidence>
<proteinExistence type="predicted"/>
<comment type="caution">
    <text evidence="1">The sequence shown here is derived from an EMBL/GenBank/DDBJ whole genome shotgun (WGS) entry which is preliminary data.</text>
</comment>
<accession>A0A8H5CPE5</accession>
<dbReference type="Gene3D" id="3.80.10.10">
    <property type="entry name" value="Ribonuclease Inhibitor"/>
    <property type="match status" value="1"/>
</dbReference>
<reference evidence="1 2" key="1">
    <citation type="journal article" date="2020" name="ISME J.">
        <title>Uncovering the hidden diversity of litter-decomposition mechanisms in mushroom-forming fungi.</title>
        <authorList>
            <person name="Floudas D."/>
            <person name="Bentzer J."/>
            <person name="Ahren D."/>
            <person name="Johansson T."/>
            <person name="Persson P."/>
            <person name="Tunlid A."/>
        </authorList>
    </citation>
    <scope>NUCLEOTIDE SEQUENCE [LARGE SCALE GENOMIC DNA]</scope>
    <source>
        <strain evidence="1 2">CBS 291.85</strain>
    </source>
</reference>
<dbReference type="Proteomes" id="UP000559256">
    <property type="component" value="Unassembled WGS sequence"/>
</dbReference>
<keyword evidence="2" id="KW-1185">Reference proteome</keyword>
<dbReference type="SUPFAM" id="SSF52047">
    <property type="entry name" value="RNI-like"/>
    <property type="match status" value="1"/>
</dbReference>
<dbReference type="EMBL" id="JAACJM010000127">
    <property type="protein sequence ID" value="KAF5344272.1"/>
    <property type="molecule type" value="Genomic_DNA"/>
</dbReference>
<gene>
    <name evidence="1" type="ORF">D9758_012337</name>
</gene>
<evidence type="ECO:0008006" key="3">
    <source>
        <dbReference type="Google" id="ProtNLM"/>
    </source>
</evidence>
<dbReference type="OrthoDB" id="3232644at2759"/>